<evidence type="ECO:0000259" key="6">
    <source>
        <dbReference type="Pfam" id="PF25005"/>
    </source>
</evidence>
<keyword evidence="3" id="KW-0235">DNA replication</keyword>
<proteinExistence type="inferred from homology"/>
<dbReference type="OrthoDB" id="1938138at2759"/>
<dbReference type="EMBL" id="JWZX01002673">
    <property type="protein sequence ID" value="KOO27746.1"/>
    <property type="molecule type" value="Genomic_DNA"/>
</dbReference>
<comment type="similarity">
    <text evidence="2">Belongs to the GINS2/PSF2 family.</text>
</comment>
<keyword evidence="8" id="KW-1185">Reference proteome</keyword>
<dbReference type="CDD" id="cd21694">
    <property type="entry name" value="GINS_B_Psf2"/>
    <property type="match status" value="1"/>
</dbReference>
<dbReference type="Gene3D" id="1.20.58.1020">
    <property type="match status" value="1"/>
</dbReference>
<dbReference type="InterPro" id="IPR007257">
    <property type="entry name" value="GINS_Psf2"/>
</dbReference>
<evidence type="ECO:0000256" key="3">
    <source>
        <dbReference type="ARBA" id="ARBA00022705"/>
    </source>
</evidence>
<dbReference type="Pfam" id="PF05916">
    <property type="entry name" value="Sld5"/>
    <property type="match status" value="1"/>
</dbReference>
<evidence type="ECO:0000313" key="8">
    <source>
        <dbReference type="Proteomes" id="UP000037460"/>
    </source>
</evidence>
<sequence length="181" mass="20151">MAALALATGLPFSAEEIAFQAGDQEITIQATARLPALQLMHGEIPEISALQQQPVPLWLALWLKRRGKCRIIAPDWLHPEALEEKLAEEKRSANTFATTPYHYLEIAYELLNTAEDDLERLDPNRIRVALADLEDTRRAKIGRGLRTIDQTVDHIRLPDISATELNSIRGHADSKDGVSGV</sequence>
<evidence type="ECO:0000259" key="5">
    <source>
        <dbReference type="Pfam" id="PF05916"/>
    </source>
</evidence>
<evidence type="ECO:0000313" key="7">
    <source>
        <dbReference type="EMBL" id="KOO27746.1"/>
    </source>
</evidence>
<evidence type="ECO:0000256" key="1">
    <source>
        <dbReference type="ARBA" id="ARBA00004123"/>
    </source>
</evidence>
<comment type="caution">
    <text evidence="7">The sequence shown here is derived from an EMBL/GenBank/DDBJ whole genome shotgun (WGS) entry which is preliminary data.</text>
</comment>
<dbReference type="Pfam" id="PF25005">
    <property type="entry name" value="PSF2_N"/>
    <property type="match status" value="1"/>
</dbReference>
<dbReference type="PANTHER" id="PTHR12772:SF0">
    <property type="entry name" value="DNA REPLICATION COMPLEX GINS PROTEIN PSF2"/>
    <property type="match status" value="1"/>
</dbReference>
<dbReference type="InterPro" id="IPR036224">
    <property type="entry name" value="GINS_bundle-like_dom_sf"/>
</dbReference>
<dbReference type="GO" id="GO:0000727">
    <property type="term" value="P:double-strand break repair via break-induced replication"/>
    <property type="evidence" value="ECO:0007669"/>
    <property type="project" value="TreeGrafter"/>
</dbReference>
<dbReference type="InterPro" id="IPR056784">
    <property type="entry name" value="PSF2_N"/>
</dbReference>
<name>A0A0M0JME3_9EUKA</name>
<evidence type="ECO:0000256" key="4">
    <source>
        <dbReference type="ARBA" id="ARBA00023242"/>
    </source>
</evidence>
<gene>
    <name evidence="7" type="ORF">Ctob_003777</name>
</gene>
<dbReference type="AlphaFoldDB" id="A0A0M0JME3"/>
<feature type="domain" description="DNA replication complex GINS protein PSF2 N-terminal" evidence="6">
    <location>
        <begin position="14"/>
        <end position="72"/>
    </location>
</feature>
<comment type="subcellular location">
    <subcellularLocation>
        <location evidence="1">Nucleus</location>
    </subcellularLocation>
</comment>
<dbReference type="SUPFAM" id="SSF158573">
    <property type="entry name" value="GINS helical bundle-like"/>
    <property type="match status" value="1"/>
</dbReference>
<reference evidence="8" key="1">
    <citation type="journal article" date="2015" name="PLoS Genet.">
        <title>Genome Sequence and Transcriptome Analyses of Chrysochromulina tobin: Metabolic Tools for Enhanced Algal Fitness in the Prominent Order Prymnesiales (Haptophyceae).</title>
        <authorList>
            <person name="Hovde B.T."/>
            <person name="Deodato C.R."/>
            <person name="Hunsperger H.M."/>
            <person name="Ryken S.A."/>
            <person name="Yost W."/>
            <person name="Jha R.K."/>
            <person name="Patterson J."/>
            <person name="Monnat R.J. Jr."/>
            <person name="Barlow S.B."/>
            <person name="Starkenburg S.R."/>
            <person name="Cattolico R.A."/>
        </authorList>
    </citation>
    <scope>NUCLEOTIDE SEQUENCE</scope>
    <source>
        <strain evidence="8">CCMP291</strain>
    </source>
</reference>
<accession>A0A0M0JME3</accession>
<dbReference type="GO" id="GO:0000811">
    <property type="term" value="C:GINS complex"/>
    <property type="evidence" value="ECO:0007669"/>
    <property type="project" value="TreeGrafter"/>
</dbReference>
<dbReference type="CDD" id="cd11712">
    <property type="entry name" value="GINS_A_psf2"/>
    <property type="match status" value="1"/>
</dbReference>
<protein>
    <submittedName>
        <fullName evidence="7">DNA replication complex gins protein psf2-like protein</fullName>
    </submittedName>
</protein>
<dbReference type="SUPFAM" id="SSF160059">
    <property type="entry name" value="PriA/YqbF domain"/>
    <property type="match status" value="1"/>
</dbReference>
<dbReference type="InterPro" id="IPR021151">
    <property type="entry name" value="GINS_A"/>
</dbReference>
<dbReference type="Gene3D" id="3.40.5.50">
    <property type="match status" value="1"/>
</dbReference>
<dbReference type="PANTHER" id="PTHR12772">
    <property type="entry name" value="DNA REPLICATION COMPLEX GINS PROTEIN PSF2"/>
    <property type="match status" value="1"/>
</dbReference>
<dbReference type="Proteomes" id="UP000037460">
    <property type="component" value="Unassembled WGS sequence"/>
</dbReference>
<feature type="domain" description="GINS subunit" evidence="5">
    <location>
        <begin position="76"/>
        <end position="174"/>
    </location>
</feature>
<dbReference type="GO" id="GO:0006260">
    <property type="term" value="P:DNA replication"/>
    <property type="evidence" value="ECO:0007669"/>
    <property type="project" value="UniProtKB-KW"/>
</dbReference>
<organism evidence="7 8">
    <name type="scientific">Chrysochromulina tobinii</name>
    <dbReference type="NCBI Taxonomy" id="1460289"/>
    <lineage>
        <taxon>Eukaryota</taxon>
        <taxon>Haptista</taxon>
        <taxon>Haptophyta</taxon>
        <taxon>Prymnesiophyceae</taxon>
        <taxon>Prymnesiales</taxon>
        <taxon>Chrysochromulinaceae</taxon>
        <taxon>Chrysochromulina</taxon>
    </lineage>
</organism>
<keyword evidence="4" id="KW-0539">Nucleus</keyword>
<evidence type="ECO:0000256" key="2">
    <source>
        <dbReference type="ARBA" id="ARBA00010565"/>
    </source>
</evidence>